<feature type="chain" id="PRO_5045824455" evidence="5">
    <location>
        <begin position="23"/>
        <end position="178"/>
    </location>
</feature>
<evidence type="ECO:0000256" key="5">
    <source>
        <dbReference type="SAM" id="SignalP"/>
    </source>
</evidence>
<sequence length="178" mass="19324">MRVRMVGVLFFFLALGIGSAFGDDQGVFLDKEPTKEDLVKALSVSPAIKTRGIKIGSSKTPVSTPPKVLLNIQFKYDSAELTDKAVATLTTVGQAISESSLRHFTFRIVGHTDAAGPAGYNLNLSLKRAQAVRNFLASEFDLSDNMFEVDGMGERKLLRPAAPLDSRNRRVEIANIGP</sequence>
<dbReference type="PANTHER" id="PTHR30329:SF21">
    <property type="entry name" value="LIPOPROTEIN YIAD-RELATED"/>
    <property type="match status" value="1"/>
</dbReference>
<protein>
    <submittedName>
        <fullName evidence="7">Membrane protein</fullName>
    </submittedName>
</protein>
<name>A0ABM8AW05_9BACT</name>
<dbReference type="Gene3D" id="3.30.1330.60">
    <property type="entry name" value="OmpA-like domain"/>
    <property type="match status" value="1"/>
</dbReference>
<dbReference type="Proteomes" id="UP001061361">
    <property type="component" value="Chromosome"/>
</dbReference>
<proteinExistence type="predicted"/>
<keyword evidence="2 4" id="KW-0472">Membrane</keyword>
<gene>
    <name evidence="7" type="ORF">JCM14722_29920</name>
</gene>
<dbReference type="InterPro" id="IPR006664">
    <property type="entry name" value="OMP_bac"/>
</dbReference>
<evidence type="ECO:0000313" key="8">
    <source>
        <dbReference type="Proteomes" id="UP001061361"/>
    </source>
</evidence>
<dbReference type="EMBL" id="AP026708">
    <property type="protein sequence ID" value="BDQ35450.1"/>
    <property type="molecule type" value="Genomic_DNA"/>
</dbReference>
<evidence type="ECO:0000256" key="4">
    <source>
        <dbReference type="PROSITE-ProRule" id="PRU00473"/>
    </source>
</evidence>
<accession>A0ABM8AW05</accession>
<feature type="signal peptide" evidence="5">
    <location>
        <begin position="1"/>
        <end position="22"/>
    </location>
</feature>
<feature type="domain" description="OmpA-like" evidence="6">
    <location>
        <begin position="61"/>
        <end position="178"/>
    </location>
</feature>
<dbReference type="InterPro" id="IPR006665">
    <property type="entry name" value="OmpA-like"/>
</dbReference>
<comment type="subcellular location">
    <subcellularLocation>
        <location evidence="1">Cell outer membrane</location>
    </subcellularLocation>
</comment>
<dbReference type="Pfam" id="PF00691">
    <property type="entry name" value="OmpA"/>
    <property type="match status" value="1"/>
</dbReference>
<dbReference type="SUPFAM" id="SSF103088">
    <property type="entry name" value="OmpA-like"/>
    <property type="match status" value="1"/>
</dbReference>
<keyword evidence="8" id="KW-1185">Reference proteome</keyword>
<dbReference type="InterPro" id="IPR050330">
    <property type="entry name" value="Bact_OuterMem_StrucFunc"/>
</dbReference>
<reference evidence="7" key="1">
    <citation type="submission" date="2022-08" db="EMBL/GenBank/DDBJ databases">
        <title>Genome Sequence of the sulphate-reducing bacterium, Pseudodesulfovibrio portus JCM14722.</title>
        <authorList>
            <person name="Kondo R."/>
            <person name="Kataoka T."/>
        </authorList>
    </citation>
    <scope>NUCLEOTIDE SEQUENCE</scope>
    <source>
        <strain evidence="7">JCM 14722</strain>
    </source>
</reference>
<dbReference type="CDD" id="cd07185">
    <property type="entry name" value="OmpA_C-like"/>
    <property type="match status" value="1"/>
</dbReference>
<evidence type="ECO:0000256" key="3">
    <source>
        <dbReference type="ARBA" id="ARBA00023237"/>
    </source>
</evidence>
<keyword evidence="3" id="KW-0998">Cell outer membrane</keyword>
<dbReference type="PRINTS" id="PR01021">
    <property type="entry name" value="OMPADOMAIN"/>
</dbReference>
<evidence type="ECO:0000256" key="2">
    <source>
        <dbReference type="ARBA" id="ARBA00023136"/>
    </source>
</evidence>
<evidence type="ECO:0000259" key="6">
    <source>
        <dbReference type="PROSITE" id="PS51123"/>
    </source>
</evidence>
<dbReference type="InterPro" id="IPR036737">
    <property type="entry name" value="OmpA-like_sf"/>
</dbReference>
<dbReference type="PROSITE" id="PS51123">
    <property type="entry name" value="OMPA_2"/>
    <property type="match status" value="1"/>
</dbReference>
<evidence type="ECO:0000313" key="7">
    <source>
        <dbReference type="EMBL" id="BDQ35450.1"/>
    </source>
</evidence>
<keyword evidence="5" id="KW-0732">Signal</keyword>
<evidence type="ECO:0000256" key="1">
    <source>
        <dbReference type="ARBA" id="ARBA00004442"/>
    </source>
</evidence>
<organism evidence="7 8">
    <name type="scientific">Pseudodesulfovibrio portus</name>
    <dbReference type="NCBI Taxonomy" id="231439"/>
    <lineage>
        <taxon>Bacteria</taxon>
        <taxon>Pseudomonadati</taxon>
        <taxon>Thermodesulfobacteriota</taxon>
        <taxon>Desulfovibrionia</taxon>
        <taxon>Desulfovibrionales</taxon>
        <taxon>Desulfovibrionaceae</taxon>
    </lineage>
</organism>
<dbReference type="PANTHER" id="PTHR30329">
    <property type="entry name" value="STATOR ELEMENT OF FLAGELLAR MOTOR COMPLEX"/>
    <property type="match status" value="1"/>
</dbReference>